<reference evidence="1 2" key="1">
    <citation type="submission" date="2018-03" db="EMBL/GenBank/DDBJ databases">
        <title>Genomic Encyclopedia of Type Strains, Phase III (KMG-III): the genomes of soil and plant-associated and newly described type strains.</title>
        <authorList>
            <person name="Whitman W."/>
        </authorList>
    </citation>
    <scope>NUCLEOTIDE SEQUENCE [LARGE SCALE GENOMIC DNA]</scope>
    <source>
        <strain evidence="1 2">CGMCC 1.12152</strain>
    </source>
</reference>
<dbReference type="OrthoDB" id="6169798at2"/>
<proteinExistence type="predicted"/>
<evidence type="ECO:0000313" key="1">
    <source>
        <dbReference type="EMBL" id="PRY62715.1"/>
    </source>
</evidence>
<evidence type="ECO:0000313" key="2">
    <source>
        <dbReference type="Proteomes" id="UP000237647"/>
    </source>
</evidence>
<feature type="non-terminal residue" evidence="1">
    <location>
        <position position="1"/>
    </location>
</feature>
<sequence>LQEWLATRLDSLPQGARHLADPGFKLLSHCTEKTNAPASPKTWQQVFAAFGLTLSLVETGCCGMSGTYGHETRNAATSKTIYAQSWQPKVEAPENAGRLLATGYSCRSQVKRFSCHTLQHPLQALLAQLKTTSPSHLNNMHREP</sequence>
<evidence type="ECO:0008006" key="3">
    <source>
        <dbReference type="Google" id="ProtNLM"/>
    </source>
</evidence>
<gene>
    <name evidence="1" type="ORF">B0H98_1101</name>
</gene>
<dbReference type="EMBL" id="PVTK01000010">
    <property type="protein sequence ID" value="PRY62715.1"/>
    <property type="molecule type" value="Genomic_DNA"/>
</dbReference>
<accession>A0A2T0UXQ4</accession>
<keyword evidence="2" id="KW-1185">Reference proteome</keyword>
<name>A0A2T0UXQ4_9GAMM</name>
<protein>
    <recommendedName>
        <fullName evidence="3">Cysteine-rich domain-containing protein</fullName>
    </recommendedName>
</protein>
<dbReference type="AlphaFoldDB" id="A0A2T0UXQ4"/>
<organism evidence="1 2">
    <name type="scientific">Vreelandella songnenensis</name>
    <dbReference type="NCBI Taxonomy" id="1176243"/>
    <lineage>
        <taxon>Bacteria</taxon>
        <taxon>Pseudomonadati</taxon>
        <taxon>Pseudomonadota</taxon>
        <taxon>Gammaproteobacteria</taxon>
        <taxon>Oceanospirillales</taxon>
        <taxon>Halomonadaceae</taxon>
        <taxon>Vreelandella</taxon>
    </lineage>
</organism>
<dbReference type="Proteomes" id="UP000237647">
    <property type="component" value="Unassembled WGS sequence"/>
</dbReference>
<comment type="caution">
    <text evidence="1">The sequence shown here is derived from an EMBL/GenBank/DDBJ whole genome shotgun (WGS) entry which is preliminary data.</text>
</comment>